<feature type="transmembrane region" description="Helical" evidence="8">
    <location>
        <begin position="856"/>
        <end position="873"/>
    </location>
</feature>
<dbReference type="PRINTS" id="PR00702">
    <property type="entry name" value="ACRIFLAVINRP"/>
</dbReference>
<dbReference type="Proteomes" id="UP000006732">
    <property type="component" value="Chromosome"/>
</dbReference>
<dbReference type="FunFam" id="1.20.1640.10:FF:000001">
    <property type="entry name" value="Efflux pump membrane transporter"/>
    <property type="match status" value="1"/>
</dbReference>
<dbReference type="PANTHER" id="PTHR32063:SF34">
    <property type="entry name" value="MULTIDRUG RESISTANCE PROTEIN MDTC"/>
    <property type="match status" value="1"/>
</dbReference>
<dbReference type="InterPro" id="IPR027463">
    <property type="entry name" value="AcrB_DN_DC_subdom"/>
</dbReference>
<dbReference type="GO" id="GO:0005886">
    <property type="term" value="C:plasma membrane"/>
    <property type="evidence" value="ECO:0007669"/>
    <property type="project" value="UniProtKB-SubCell"/>
</dbReference>
<dbReference type="EMBL" id="CP000482">
    <property type="protein sequence ID" value="ABK99811.1"/>
    <property type="molecule type" value="Genomic_DNA"/>
</dbReference>
<evidence type="ECO:0000256" key="8">
    <source>
        <dbReference type="SAM" id="Phobius"/>
    </source>
</evidence>
<name>A1AR41_PELPD</name>
<dbReference type="PANTHER" id="PTHR32063">
    <property type="match status" value="1"/>
</dbReference>
<proteinExistence type="predicted"/>
<evidence type="ECO:0000313" key="10">
    <source>
        <dbReference type="Proteomes" id="UP000006732"/>
    </source>
</evidence>
<dbReference type="HOGENOM" id="CLU_002755_1_2_7"/>
<dbReference type="FunFam" id="3.30.70.1430:FF:000001">
    <property type="entry name" value="Efflux pump membrane transporter"/>
    <property type="match status" value="1"/>
</dbReference>
<dbReference type="Gene3D" id="3.30.2090.10">
    <property type="entry name" value="Multidrug efflux transporter AcrB TolC docking domain, DN and DC subdomains"/>
    <property type="match status" value="2"/>
</dbReference>
<keyword evidence="7 8" id="KW-0472">Membrane</keyword>
<dbReference type="NCBIfam" id="NF033617">
    <property type="entry name" value="RND_permease_2"/>
    <property type="match status" value="1"/>
</dbReference>
<dbReference type="KEGG" id="ppd:Ppro_2204"/>
<evidence type="ECO:0000256" key="1">
    <source>
        <dbReference type="ARBA" id="ARBA00004429"/>
    </source>
</evidence>
<protein>
    <submittedName>
        <fullName evidence="9">Acriflavin resistance protein</fullName>
    </submittedName>
</protein>
<accession>A1AR41</accession>
<keyword evidence="5 8" id="KW-0812">Transmembrane</keyword>
<evidence type="ECO:0000256" key="2">
    <source>
        <dbReference type="ARBA" id="ARBA00022448"/>
    </source>
</evidence>
<dbReference type="OrthoDB" id="9807612at2"/>
<feature type="transmembrane region" description="Helical" evidence="8">
    <location>
        <begin position="463"/>
        <end position="485"/>
    </location>
</feature>
<dbReference type="Gene3D" id="3.30.70.1440">
    <property type="entry name" value="Multidrug efflux transporter AcrB pore domain"/>
    <property type="match status" value="1"/>
</dbReference>
<feature type="transmembrane region" description="Helical" evidence="8">
    <location>
        <begin position="387"/>
        <end position="411"/>
    </location>
</feature>
<dbReference type="Gene3D" id="3.30.70.1430">
    <property type="entry name" value="Multidrug efflux transporter AcrB pore domain"/>
    <property type="match status" value="2"/>
</dbReference>
<dbReference type="Pfam" id="PF00873">
    <property type="entry name" value="ACR_tran"/>
    <property type="match status" value="1"/>
</dbReference>
<dbReference type="RefSeq" id="WP_011736072.1">
    <property type="nucleotide sequence ID" value="NC_008609.1"/>
</dbReference>
<keyword evidence="4" id="KW-0997">Cell inner membrane</keyword>
<feature type="transmembrane region" description="Helical" evidence="8">
    <location>
        <begin position="955"/>
        <end position="972"/>
    </location>
</feature>
<evidence type="ECO:0000256" key="3">
    <source>
        <dbReference type="ARBA" id="ARBA00022475"/>
    </source>
</evidence>
<evidence type="ECO:0000256" key="5">
    <source>
        <dbReference type="ARBA" id="ARBA00022692"/>
    </source>
</evidence>
<dbReference type="SUPFAM" id="SSF82714">
    <property type="entry name" value="Multidrug efflux transporter AcrB TolC docking domain, DN and DC subdomains"/>
    <property type="match status" value="2"/>
</dbReference>
<evidence type="ECO:0000256" key="7">
    <source>
        <dbReference type="ARBA" id="ARBA00023136"/>
    </source>
</evidence>
<feature type="transmembrane region" description="Helical" evidence="8">
    <location>
        <begin position="431"/>
        <end position="451"/>
    </location>
</feature>
<organism evidence="9 10">
    <name type="scientific">Pelobacter propionicus (strain DSM 2379 / NBRC 103807 / OttBd1)</name>
    <dbReference type="NCBI Taxonomy" id="338966"/>
    <lineage>
        <taxon>Bacteria</taxon>
        <taxon>Pseudomonadati</taxon>
        <taxon>Thermodesulfobacteriota</taxon>
        <taxon>Desulfuromonadia</taxon>
        <taxon>Desulfuromonadales</taxon>
        <taxon>Desulfuromonadaceae</taxon>
        <taxon>Pelobacter</taxon>
    </lineage>
</organism>
<keyword evidence="10" id="KW-1185">Reference proteome</keyword>
<feature type="transmembrane region" description="Helical" evidence="8">
    <location>
        <begin position="12"/>
        <end position="32"/>
    </location>
</feature>
<evidence type="ECO:0000313" key="9">
    <source>
        <dbReference type="EMBL" id="ABK99811.1"/>
    </source>
</evidence>
<evidence type="ECO:0000256" key="4">
    <source>
        <dbReference type="ARBA" id="ARBA00022519"/>
    </source>
</evidence>
<dbReference type="GO" id="GO:0042910">
    <property type="term" value="F:xenobiotic transmembrane transporter activity"/>
    <property type="evidence" value="ECO:0007669"/>
    <property type="project" value="TreeGrafter"/>
</dbReference>
<dbReference type="eggNOG" id="COG0841">
    <property type="taxonomic scope" value="Bacteria"/>
</dbReference>
<evidence type="ECO:0000256" key="6">
    <source>
        <dbReference type="ARBA" id="ARBA00022989"/>
    </source>
</evidence>
<comment type="subcellular location">
    <subcellularLocation>
        <location evidence="1">Cell inner membrane</location>
        <topology evidence="1">Multi-pass membrane protein</topology>
    </subcellularLocation>
</comment>
<feature type="transmembrane region" description="Helical" evidence="8">
    <location>
        <begin position="337"/>
        <end position="354"/>
    </location>
</feature>
<feature type="transmembrane region" description="Helical" evidence="8">
    <location>
        <begin position="360"/>
        <end position="380"/>
    </location>
</feature>
<feature type="transmembrane region" description="Helical" evidence="8">
    <location>
        <begin position="520"/>
        <end position="544"/>
    </location>
</feature>
<reference evidence="9 10" key="1">
    <citation type="submission" date="2006-10" db="EMBL/GenBank/DDBJ databases">
        <title>Complete sequence of chromosome of Pelobacter propionicus DSM 2379.</title>
        <authorList>
            <consortium name="US DOE Joint Genome Institute"/>
            <person name="Copeland A."/>
            <person name="Lucas S."/>
            <person name="Lapidus A."/>
            <person name="Barry K."/>
            <person name="Detter J.C."/>
            <person name="Glavina del Rio T."/>
            <person name="Hammon N."/>
            <person name="Israni S."/>
            <person name="Dalin E."/>
            <person name="Tice H."/>
            <person name="Pitluck S."/>
            <person name="Saunders E."/>
            <person name="Brettin T."/>
            <person name="Bruce D."/>
            <person name="Han C."/>
            <person name="Tapia R."/>
            <person name="Schmutz J."/>
            <person name="Larimer F."/>
            <person name="Land M."/>
            <person name="Hauser L."/>
            <person name="Kyrpides N."/>
            <person name="Kim E."/>
            <person name="Lovley D."/>
            <person name="Richardson P."/>
        </authorList>
    </citation>
    <scope>NUCLEOTIDE SEQUENCE [LARGE SCALE GENOMIC DNA]</scope>
    <source>
        <strain evidence="10">DSM 2379 / NBRC 103807 / OttBd1</strain>
    </source>
</reference>
<dbReference type="Gene3D" id="1.20.1640.10">
    <property type="entry name" value="Multidrug efflux transporter AcrB transmembrane domain"/>
    <property type="match status" value="2"/>
</dbReference>
<keyword evidence="2" id="KW-0813">Transport</keyword>
<feature type="transmembrane region" description="Helical" evidence="8">
    <location>
        <begin position="984"/>
        <end position="1010"/>
    </location>
</feature>
<dbReference type="SUPFAM" id="SSF82866">
    <property type="entry name" value="Multidrug efflux transporter AcrB transmembrane domain"/>
    <property type="match status" value="2"/>
</dbReference>
<dbReference type="AlphaFoldDB" id="A1AR41"/>
<dbReference type="Gene3D" id="3.30.70.1320">
    <property type="entry name" value="Multidrug efflux transporter AcrB pore domain like"/>
    <property type="match status" value="1"/>
</dbReference>
<dbReference type="SUPFAM" id="SSF82693">
    <property type="entry name" value="Multidrug efflux transporter AcrB pore domain, PN1, PN2, PC1 and PC2 subdomains"/>
    <property type="match status" value="4"/>
</dbReference>
<keyword evidence="3" id="KW-1003">Cell membrane</keyword>
<dbReference type="InterPro" id="IPR001036">
    <property type="entry name" value="Acrflvin-R"/>
</dbReference>
<dbReference type="STRING" id="338966.Ppro_2204"/>
<gene>
    <name evidence="9" type="ordered locus">Ppro_2204</name>
</gene>
<sequence length="1036" mass="112259">MNLSAPFIHRPVATTLLTLGLFLAGMIAFRLLPISPLPQVDFPTISISASLPGADPETMSTSVAAPLERQFGRIAGVTEMTSTSNRGSTSITLQFDLDRDIDGAARDVQAAINAARGFLPTNLPKNPTYRKVNPSDAPIMILALTSTTISKPRMYDLASTVLQQKISQVRGVGQVTVGGSSLPAVRVELNPLALSRYGVSLESVRTTLSANNVNRPTGQLSDGERSWQIQTNNQLHRAEEYLPLIISHNAGSSLRLADVARVEDSVEDLRSTGLANGQPAVLLIINRQPGANIIETVDRVRDLLPQLEAALPGGIRMSVTMDRTPSIRGSLAEVEQSLVISGLLVILVVFAFLRTLRATLIPAVAVLVSIVATFAVMYLCDYSLDNLSLMALTIATGFVVDDAIVVLENITRYREMGRSPLEAALAGSKEIAFTVLSMSISLVAVFIPILLMGGMVGRLFRQFAVTLSTAILVSLAVSLTLTPMMCARLLKPDNPTGHGRLFRAGERLFDLLLEGYRRSLAWALAHSRLMLGLVVVTVAVNVYLFRVIPKGFFPEQDTGRISGNIQASQDISFQAMSAKLAQVVEIIGRDRDVEYVTGFTGGGSTTNSGRMFIALKPFEQRSTSAQQVIGRLRQKLAGVAGAPTFLQPVQDLRVGGRGSSALYQYTLSSEDLSLLTSWAPAMLARMRTLPGLADVNSDQQNRGREVELTIDRPTAARLGITPKVINNTLYDAFGQRQVAVSYTLLNQYHVVMEVAPRFWQHPDTLRDIRVTSSDGAQVPLSAFTRFQTRPTTLAVNHQGQFPSVTLSFNLLPGYSLGDAVEAIDKAKRDMGFPAAIRGSFQGTAQAFRSSMASQPLLILAALVTVYIVLGMLYESYIHPITILSTLPSAGVGAVLALLLCKTDMSLIAMIGVILLIGIVKKNGIMMVDFALQAERGEGKSPEEAIFAACLLRFRPIMMTTMAALLGALPLALGHGVGSELRRPLGIAIVGGLIFSQMMTLYTTPVVYLYMDRFRIWLDRKRKRRFSTDATAQDVNL</sequence>
<feature type="transmembrane region" description="Helical" evidence="8">
    <location>
        <begin position="893"/>
        <end position="919"/>
    </location>
</feature>
<keyword evidence="6 8" id="KW-1133">Transmembrane helix</keyword>